<comment type="caution">
    <text evidence="2">The sequence shown here is derived from an EMBL/GenBank/DDBJ whole genome shotgun (WGS) entry which is preliminary data.</text>
</comment>
<reference evidence="2" key="1">
    <citation type="submission" date="2023-03" db="EMBL/GenBank/DDBJ databases">
        <title>Massive genome expansion in bonnet fungi (Mycena s.s.) driven by repeated elements and novel gene families across ecological guilds.</title>
        <authorList>
            <consortium name="Lawrence Berkeley National Laboratory"/>
            <person name="Harder C.B."/>
            <person name="Miyauchi S."/>
            <person name="Viragh M."/>
            <person name="Kuo A."/>
            <person name="Thoen E."/>
            <person name="Andreopoulos B."/>
            <person name="Lu D."/>
            <person name="Skrede I."/>
            <person name="Drula E."/>
            <person name="Henrissat B."/>
            <person name="Morin E."/>
            <person name="Kohler A."/>
            <person name="Barry K."/>
            <person name="LaButti K."/>
            <person name="Morin E."/>
            <person name="Salamov A."/>
            <person name="Lipzen A."/>
            <person name="Mereny Z."/>
            <person name="Hegedus B."/>
            <person name="Baldrian P."/>
            <person name="Stursova M."/>
            <person name="Weitz H."/>
            <person name="Taylor A."/>
            <person name="Grigoriev I.V."/>
            <person name="Nagy L.G."/>
            <person name="Martin F."/>
            <person name="Kauserud H."/>
        </authorList>
    </citation>
    <scope>NUCLEOTIDE SEQUENCE</scope>
    <source>
        <strain evidence="2">CBHHK002</strain>
    </source>
</reference>
<keyword evidence="3" id="KW-1185">Reference proteome</keyword>
<sequence length="131" mass="14432">MLTNCPVGRIWWLGREARHVMVKSLSRKYHTVCAMILESGALYFLGGLIFVLLNFERRLITLPSIQAGATLGQLVGIAPTIIAVRVGLGYSVESLDSFIAPEPRRRRDHVSTPPPDAVLHIPSESVKVESV</sequence>
<keyword evidence="1" id="KW-0812">Transmembrane</keyword>
<accession>A0AAD6ZE97</accession>
<gene>
    <name evidence="2" type="ORF">DFH08DRAFT_891841</name>
</gene>
<dbReference type="EMBL" id="JARIHO010000056">
    <property type="protein sequence ID" value="KAJ7318733.1"/>
    <property type="molecule type" value="Genomic_DNA"/>
</dbReference>
<organism evidence="2 3">
    <name type="scientific">Mycena albidolilacea</name>
    <dbReference type="NCBI Taxonomy" id="1033008"/>
    <lineage>
        <taxon>Eukaryota</taxon>
        <taxon>Fungi</taxon>
        <taxon>Dikarya</taxon>
        <taxon>Basidiomycota</taxon>
        <taxon>Agaricomycotina</taxon>
        <taxon>Agaricomycetes</taxon>
        <taxon>Agaricomycetidae</taxon>
        <taxon>Agaricales</taxon>
        <taxon>Marasmiineae</taxon>
        <taxon>Mycenaceae</taxon>
        <taxon>Mycena</taxon>
    </lineage>
</organism>
<dbReference type="AlphaFoldDB" id="A0AAD6ZE97"/>
<keyword evidence="1" id="KW-0472">Membrane</keyword>
<evidence type="ECO:0000256" key="1">
    <source>
        <dbReference type="SAM" id="Phobius"/>
    </source>
</evidence>
<proteinExistence type="predicted"/>
<feature type="transmembrane region" description="Helical" evidence="1">
    <location>
        <begin position="29"/>
        <end position="53"/>
    </location>
</feature>
<protein>
    <submittedName>
        <fullName evidence="2">Uncharacterized protein</fullName>
    </submittedName>
</protein>
<evidence type="ECO:0000313" key="3">
    <source>
        <dbReference type="Proteomes" id="UP001218218"/>
    </source>
</evidence>
<dbReference type="Proteomes" id="UP001218218">
    <property type="component" value="Unassembled WGS sequence"/>
</dbReference>
<name>A0AAD6ZE97_9AGAR</name>
<keyword evidence="1" id="KW-1133">Transmembrane helix</keyword>
<evidence type="ECO:0000313" key="2">
    <source>
        <dbReference type="EMBL" id="KAJ7318733.1"/>
    </source>
</evidence>